<dbReference type="Proteomes" id="UP000192731">
    <property type="component" value="Unassembled WGS sequence"/>
</dbReference>
<dbReference type="GO" id="GO:0003677">
    <property type="term" value="F:DNA binding"/>
    <property type="evidence" value="ECO:0007669"/>
    <property type="project" value="UniProtKB-KW"/>
</dbReference>
<dbReference type="PANTHER" id="PTHR33375:SF1">
    <property type="entry name" value="CHROMOSOME-PARTITIONING PROTEIN PARB-RELATED"/>
    <property type="match status" value="1"/>
</dbReference>
<gene>
    <name evidence="6" type="ORF">SAMN00017405_1719</name>
</gene>
<evidence type="ECO:0000256" key="1">
    <source>
        <dbReference type="ARBA" id="ARBA00004453"/>
    </source>
</evidence>
<dbReference type="GO" id="GO:0009295">
    <property type="term" value="C:nucleoid"/>
    <property type="evidence" value="ECO:0007669"/>
    <property type="project" value="UniProtKB-SubCell"/>
</dbReference>
<dbReference type="EMBL" id="FWWT01000014">
    <property type="protein sequence ID" value="SMB87565.1"/>
    <property type="molecule type" value="Genomic_DNA"/>
</dbReference>
<comment type="subcellular location">
    <subcellularLocation>
        <location evidence="1">Cytoplasm</location>
        <location evidence="1">Nucleoid</location>
    </subcellularLocation>
</comment>
<dbReference type="FunFam" id="1.10.10.2830:FF:000001">
    <property type="entry name" value="Chromosome partitioning protein ParB"/>
    <property type="match status" value="1"/>
</dbReference>
<dbReference type="NCBIfam" id="TIGR00180">
    <property type="entry name" value="parB_part"/>
    <property type="match status" value="1"/>
</dbReference>
<evidence type="ECO:0000256" key="3">
    <source>
        <dbReference type="ARBA" id="ARBA00022829"/>
    </source>
</evidence>
<dbReference type="GO" id="GO:0005694">
    <property type="term" value="C:chromosome"/>
    <property type="evidence" value="ECO:0007669"/>
    <property type="project" value="TreeGrafter"/>
</dbReference>
<dbReference type="STRING" id="656914.SAMN00017405_1719"/>
<dbReference type="Pfam" id="PF23552">
    <property type="entry name" value="ParB_C"/>
    <property type="match status" value="1"/>
</dbReference>
<dbReference type="CDD" id="cd16393">
    <property type="entry name" value="SPO0J_N"/>
    <property type="match status" value="1"/>
</dbReference>
<dbReference type="SUPFAM" id="SSF110849">
    <property type="entry name" value="ParB/Sulfiredoxin"/>
    <property type="match status" value="1"/>
</dbReference>
<dbReference type="InterPro" id="IPR036086">
    <property type="entry name" value="ParB/Sulfiredoxin_sf"/>
</dbReference>
<evidence type="ECO:0000259" key="5">
    <source>
        <dbReference type="SMART" id="SM00470"/>
    </source>
</evidence>
<dbReference type="Pfam" id="PF02195">
    <property type="entry name" value="ParB_N"/>
    <property type="match status" value="1"/>
</dbReference>
<dbReference type="PANTHER" id="PTHR33375">
    <property type="entry name" value="CHROMOSOME-PARTITIONING PROTEIN PARB-RELATED"/>
    <property type="match status" value="1"/>
</dbReference>
<evidence type="ECO:0000313" key="7">
    <source>
        <dbReference type="Proteomes" id="UP000192731"/>
    </source>
</evidence>
<dbReference type="InterPro" id="IPR057240">
    <property type="entry name" value="ParB_dimer_C"/>
</dbReference>
<dbReference type="InterPro" id="IPR004437">
    <property type="entry name" value="ParB/RepB/Spo0J"/>
</dbReference>
<dbReference type="InterPro" id="IPR003115">
    <property type="entry name" value="ParB_N"/>
</dbReference>
<comment type="similarity">
    <text evidence="2">Belongs to the ParB family.</text>
</comment>
<keyword evidence="7" id="KW-1185">Reference proteome</keyword>
<keyword evidence="3" id="KW-0159">Chromosome partition</keyword>
<reference evidence="6 7" key="1">
    <citation type="submission" date="2017-04" db="EMBL/GenBank/DDBJ databases">
        <authorList>
            <person name="Afonso C.L."/>
            <person name="Miller P.J."/>
            <person name="Scott M.A."/>
            <person name="Spackman E."/>
            <person name="Goraichik I."/>
            <person name="Dimitrov K.M."/>
            <person name="Suarez D.L."/>
            <person name="Swayne D.E."/>
        </authorList>
    </citation>
    <scope>NUCLEOTIDE SEQUENCE [LARGE SCALE GENOMIC DNA]</scope>
    <source>
        <strain evidence="6 7">DSM 11270</strain>
    </source>
</reference>
<dbReference type="Gene3D" id="3.90.1530.30">
    <property type="match status" value="1"/>
</dbReference>
<dbReference type="FunFam" id="3.90.1530.30:FF:000001">
    <property type="entry name" value="Chromosome partitioning protein ParB"/>
    <property type="match status" value="1"/>
</dbReference>
<dbReference type="Gene3D" id="1.10.10.2830">
    <property type="match status" value="1"/>
</dbReference>
<sequence length="291" mass="33235">MSTKRLGKGLGALLSDTDTSREDIENIKRGSSELKISSIKPNSFQPRKVFDPEKLNELMLSIKEHGVVQPIVVRTIDQGYELVVGERRLRACKKLGFTHIPAIIKDYNDEKMMEVALIENIQRHNLNPVEEANAYKSLIEIYNFSQEDLAKKVGKSRPYISNFLRLLNLPDNILNLLAENKISVGHARSLLSLEDPNSQIEIVQRIIDEQLSVRQTENIIKKLLNNEHKKSAKNTNEPSSPIISDFQDKLRSKFGTKVLIKEKGDNGKIEIEFYNQSDLQRILELILDSEF</sequence>
<name>A0A1W1V2K9_DESTI</name>
<dbReference type="OrthoDB" id="9802051at2"/>
<evidence type="ECO:0000256" key="2">
    <source>
        <dbReference type="ARBA" id="ARBA00006295"/>
    </source>
</evidence>
<evidence type="ECO:0000256" key="4">
    <source>
        <dbReference type="ARBA" id="ARBA00023125"/>
    </source>
</evidence>
<dbReference type="GO" id="GO:0007059">
    <property type="term" value="P:chromosome segregation"/>
    <property type="evidence" value="ECO:0007669"/>
    <property type="project" value="UniProtKB-KW"/>
</dbReference>
<dbReference type="SUPFAM" id="SSF109709">
    <property type="entry name" value="KorB DNA-binding domain-like"/>
    <property type="match status" value="1"/>
</dbReference>
<dbReference type="RefSeq" id="WP_084052703.1">
    <property type="nucleotide sequence ID" value="NZ_FWWT01000014.1"/>
</dbReference>
<accession>A0A1W1V2K9</accession>
<dbReference type="InterPro" id="IPR050336">
    <property type="entry name" value="Chromosome_partition/occlusion"/>
</dbReference>
<dbReference type="Pfam" id="PF17762">
    <property type="entry name" value="HTH_ParB"/>
    <property type="match status" value="1"/>
</dbReference>
<organism evidence="6 7">
    <name type="scientific">Desulfonispora thiosulfatigenes DSM 11270</name>
    <dbReference type="NCBI Taxonomy" id="656914"/>
    <lineage>
        <taxon>Bacteria</taxon>
        <taxon>Bacillati</taxon>
        <taxon>Bacillota</taxon>
        <taxon>Clostridia</taxon>
        <taxon>Eubacteriales</taxon>
        <taxon>Peptococcaceae</taxon>
        <taxon>Desulfonispora</taxon>
    </lineage>
</organism>
<dbReference type="SMART" id="SM00470">
    <property type="entry name" value="ParB"/>
    <property type="match status" value="1"/>
</dbReference>
<keyword evidence="4" id="KW-0238">DNA-binding</keyword>
<feature type="domain" description="ParB-like N-terminal" evidence="5">
    <location>
        <begin position="32"/>
        <end position="121"/>
    </location>
</feature>
<proteinExistence type="inferred from homology"/>
<dbReference type="GO" id="GO:0045881">
    <property type="term" value="P:positive regulation of sporulation resulting in formation of a cellular spore"/>
    <property type="evidence" value="ECO:0007669"/>
    <property type="project" value="TreeGrafter"/>
</dbReference>
<protein>
    <submittedName>
        <fullName evidence="6">Chromosome partitioning protein, ParB family</fullName>
    </submittedName>
</protein>
<dbReference type="AlphaFoldDB" id="A0A1W1V2K9"/>
<evidence type="ECO:0000313" key="6">
    <source>
        <dbReference type="EMBL" id="SMB87565.1"/>
    </source>
</evidence>
<dbReference type="InterPro" id="IPR041468">
    <property type="entry name" value="HTH_ParB/Spo0J"/>
</dbReference>